<reference evidence="2 3" key="1">
    <citation type="submission" date="2022-07" db="EMBL/GenBank/DDBJ databases">
        <authorList>
            <person name="Xamxidin M."/>
            <person name="Wu M."/>
        </authorList>
    </citation>
    <scope>NUCLEOTIDE SEQUENCE [LARGE SCALE GENOMIC DNA]</scope>
    <source>
        <strain evidence="2 3">NBRC 111650</strain>
    </source>
</reference>
<feature type="domain" description="Stress-response A/B barrel" evidence="1">
    <location>
        <begin position="2"/>
        <end position="98"/>
    </location>
</feature>
<dbReference type="InterPro" id="IPR011008">
    <property type="entry name" value="Dimeric_a/b-barrel"/>
</dbReference>
<evidence type="ECO:0000259" key="1">
    <source>
        <dbReference type="PROSITE" id="PS51502"/>
    </source>
</evidence>
<protein>
    <submittedName>
        <fullName evidence="2">Dabb family protein</fullName>
    </submittedName>
</protein>
<dbReference type="PANTHER" id="PTHR37832">
    <property type="entry name" value="BLL2683 PROTEIN"/>
    <property type="match status" value="1"/>
</dbReference>
<dbReference type="Gene3D" id="3.30.70.100">
    <property type="match status" value="1"/>
</dbReference>
<dbReference type="PANTHER" id="PTHR37832:SF1">
    <property type="entry name" value="STRESS-RESPONSE A_B BARREL DOMAIN-CONTAINING PROTEIN"/>
    <property type="match status" value="1"/>
</dbReference>
<dbReference type="RefSeq" id="WP_256763720.1">
    <property type="nucleotide sequence ID" value="NZ_JANIGO010000002.1"/>
</dbReference>
<keyword evidence="3" id="KW-1185">Reference proteome</keyword>
<name>A0ABT1WEJ7_9BURK</name>
<gene>
    <name evidence="2" type="ORF">NQT62_05770</name>
</gene>
<evidence type="ECO:0000313" key="2">
    <source>
        <dbReference type="EMBL" id="MCQ8895946.1"/>
    </source>
</evidence>
<dbReference type="InterPro" id="IPR013097">
    <property type="entry name" value="Dabb"/>
</dbReference>
<dbReference type="PROSITE" id="PS51502">
    <property type="entry name" value="S_R_A_B_BARREL"/>
    <property type="match status" value="1"/>
</dbReference>
<accession>A0ABT1WEJ7</accession>
<sequence length="100" mass="11112">MIKHIVFWQLKDEALGHTKAQNMQLVKEKLLGCAQVVPGILEFEVALGGQGLECTYDVALYSVFESKAALDAYAVHPTHEAIKAFIGEVRSARQCMDYEV</sequence>
<evidence type="ECO:0000313" key="3">
    <source>
        <dbReference type="Proteomes" id="UP001204142"/>
    </source>
</evidence>
<dbReference type="SMART" id="SM00886">
    <property type="entry name" value="Dabb"/>
    <property type="match status" value="1"/>
</dbReference>
<dbReference type="Proteomes" id="UP001204142">
    <property type="component" value="Unassembled WGS sequence"/>
</dbReference>
<dbReference type="EMBL" id="JANIGO010000002">
    <property type="protein sequence ID" value="MCQ8895946.1"/>
    <property type="molecule type" value="Genomic_DNA"/>
</dbReference>
<organism evidence="2 3">
    <name type="scientific">Limnobacter humi</name>
    <dbReference type="NCBI Taxonomy" id="1778671"/>
    <lineage>
        <taxon>Bacteria</taxon>
        <taxon>Pseudomonadati</taxon>
        <taxon>Pseudomonadota</taxon>
        <taxon>Betaproteobacteria</taxon>
        <taxon>Burkholderiales</taxon>
        <taxon>Burkholderiaceae</taxon>
        <taxon>Limnobacter</taxon>
    </lineage>
</organism>
<proteinExistence type="predicted"/>
<comment type="caution">
    <text evidence="2">The sequence shown here is derived from an EMBL/GenBank/DDBJ whole genome shotgun (WGS) entry which is preliminary data.</text>
</comment>
<dbReference type="SUPFAM" id="SSF54909">
    <property type="entry name" value="Dimeric alpha+beta barrel"/>
    <property type="match status" value="1"/>
</dbReference>
<dbReference type="Pfam" id="PF07876">
    <property type="entry name" value="Dabb"/>
    <property type="match status" value="1"/>
</dbReference>